<evidence type="ECO:0000256" key="1">
    <source>
        <dbReference type="SAM" id="MobiDB-lite"/>
    </source>
</evidence>
<protein>
    <submittedName>
        <fullName evidence="2">Uncharacterized protein</fullName>
    </submittedName>
</protein>
<feature type="region of interest" description="Disordered" evidence="1">
    <location>
        <begin position="1"/>
        <end position="21"/>
    </location>
</feature>
<evidence type="ECO:0000313" key="3">
    <source>
        <dbReference type="Proteomes" id="UP000001307"/>
    </source>
</evidence>
<dbReference type="AlphaFoldDB" id="E4XPG6"/>
<keyword evidence="3" id="KW-1185">Reference proteome</keyword>
<sequence length="259" mass="28132">MGQRASQTSVAKACGRRMNRRHSRCRKYAQTVNISNHNFPNAQSDSTQSKIFLSNVGRFFQKKIKRDYEDFFHPFYLRMFSEYNCFYETTAAQDTTAAVDVQTTQIPVATTAEYDPFNSVFGFLTTTTDPPTTTLTTVTTLAPQTTTTKSTTVAGISGSDAAATPAVAEGSEEITQAVAADLITNNQNGEATAAETEKVTTTKTTTTTTTKTAISTTTTPSETTAESLETTTSGSQSLVQRTILFIPFALCLSSFLYLL</sequence>
<accession>E4XPG6</accession>
<organism evidence="2">
    <name type="scientific">Oikopleura dioica</name>
    <name type="common">Tunicate</name>
    <dbReference type="NCBI Taxonomy" id="34765"/>
    <lineage>
        <taxon>Eukaryota</taxon>
        <taxon>Metazoa</taxon>
        <taxon>Chordata</taxon>
        <taxon>Tunicata</taxon>
        <taxon>Appendicularia</taxon>
        <taxon>Copelata</taxon>
        <taxon>Oikopleuridae</taxon>
        <taxon>Oikopleura</taxon>
    </lineage>
</organism>
<gene>
    <name evidence="2" type="ORF">GSOID_T00016932001</name>
</gene>
<dbReference type="Proteomes" id="UP000001307">
    <property type="component" value="Unassembled WGS sequence"/>
</dbReference>
<name>E4XPG6_OIKDI</name>
<reference evidence="2" key="1">
    <citation type="journal article" date="2010" name="Science">
        <title>Plasticity of animal genome architecture unmasked by rapid evolution of a pelagic tunicate.</title>
        <authorList>
            <person name="Denoeud F."/>
            <person name="Henriet S."/>
            <person name="Mungpakdee S."/>
            <person name="Aury J.M."/>
            <person name="Da Silva C."/>
            <person name="Brinkmann H."/>
            <person name="Mikhaleva J."/>
            <person name="Olsen L.C."/>
            <person name="Jubin C."/>
            <person name="Canestro C."/>
            <person name="Bouquet J.M."/>
            <person name="Danks G."/>
            <person name="Poulain J."/>
            <person name="Campsteijn C."/>
            <person name="Adamski M."/>
            <person name="Cross I."/>
            <person name="Yadetie F."/>
            <person name="Muffato M."/>
            <person name="Louis A."/>
            <person name="Butcher S."/>
            <person name="Tsagkogeorga G."/>
            <person name="Konrad A."/>
            <person name="Singh S."/>
            <person name="Jensen M.F."/>
            <person name="Cong E.H."/>
            <person name="Eikeseth-Otteraa H."/>
            <person name="Noel B."/>
            <person name="Anthouard V."/>
            <person name="Porcel B.M."/>
            <person name="Kachouri-Lafond R."/>
            <person name="Nishino A."/>
            <person name="Ugolini M."/>
            <person name="Chourrout P."/>
            <person name="Nishida H."/>
            <person name="Aasland R."/>
            <person name="Huzurbazar S."/>
            <person name="Westhof E."/>
            <person name="Delsuc F."/>
            <person name="Lehrach H."/>
            <person name="Reinhardt R."/>
            <person name="Weissenbach J."/>
            <person name="Roy S.W."/>
            <person name="Artiguenave F."/>
            <person name="Postlethwait J.H."/>
            <person name="Manak J.R."/>
            <person name="Thompson E.M."/>
            <person name="Jaillon O."/>
            <person name="Du Pasquier L."/>
            <person name="Boudinot P."/>
            <person name="Liberles D.A."/>
            <person name="Volff J.N."/>
            <person name="Philippe H."/>
            <person name="Lenhard B."/>
            <person name="Roest Crollius H."/>
            <person name="Wincker P."/>
            <person name="Chourrout D."/>
        </authorList>
    </citation>
    <scope>NUCLEOTIDE SEQUENCE [LARGE SCALE GENOMIC DNA]</scope>
</reference>
<feature type="region of interest" description="Disordered" evidence="1">
    <location>
        <begin position="210"/>
        <end position="232"/>
    </location>
</feature>
<evidence type="ECO:0000313" key="2">
    <source>
        <dbReference type="EMBL" id="CBY11754.1"/>
    </source>
</evidence>
<feature type="compositionally biased region" description="Polar residues" evidence="1">
    <location>
        <begin position="1"/>
        <end position="10"/>
    </location>
</feature>
<proteinExistence type="predicted"/>
<dbReference type="EMBL" id="FN653092">
    <property type="protein sequence ID" value="CBY11754.1"/>
    <property type="molecule type" value="Genomic_DNA"/>
</dbReference>
<dbReference type="InParanoid" id="E4XPG6"/>